<name>A0A8J2YB13_9BACL</name>
<keyword evidence="3" id="KW-0804">Transcription</keyword>
<keyword evidence="1" id="KW-0805">Transcription regulation</keyword>
<keyword evidence="6" id="KW-1185">Reference proteome</keyword>
<dbReference type="PROSITE" id="PS50932">
    <property type="entry name" value="HTH_LACI_2"/>
    <property type="match status" value="1"/>
</dbReference>
<dbReference type="GO" id="GO:0000976">
    <property type="term" value="F:transcription cis-regulatory region binding"/>
    <property type="evidence" value="ECO:0007669"/>
    <property type="project" value="TreeGrafter"/>
</dbReference>
<dbReference type="SUPFAM" id="SSF47413">
    <property type="entry name" value="lambda repressor-like DNA-binding domains"/>
    <property type="match status" value="1"/>
</dbReference>
<accession>A0A8J2YB13</accession>
<dbReference type="SMART" id="SM00354">
    <property type="entry name" value="HTH_LACI"/>
    <property type="match status" value="1"/>
</dbReference>
<reference evidence="5" key="2">
    <citation type="submission" date="2020-09" db="EMBL/GenBank/DDBJ databases">
        <authorList>
            <person name="Sun Q."/>
            <person name="Zhou Y."/>
        </authorList>
    </citation>
    <scope>NUCLEOTIDE SEQUENCE</scope>
    <source>
        <strain evidence="5">CGMCC 1.15371</strain>
    </source>
</reference>
<dbReference type="Gene3D" id="3.40.50.2300">
    <property type="match status" value="2"/>
</dbReference>
<dbReference type="PANTHER" id="PTHR30146">
    <property type="entry name" value="LACI-RELATED TRANSCRIPTIONAL REPRESSOR"/>
    <property type="match status" value="1"/>
</dbReference>
<dbReference type="PANTHER" id="PTHR30146:SF136">
    <property type="entry name" value="NTD BIOSYNTHESIS OPERON REGULATOR NTDR"/>
    <property type="match status" value="1"/>
</dbReference>
<organism evidence="5 6">
    <name type="scientific">Pullulanibacillus camelliae</name>
    <dbReference type="NCBI Taxonomy" id="1707096"/>
    <lineage>
        <taxon>Bacteria</taxon>
        <taxon>Bacillati</taxon>
        <taxon>Bacillota</taxon>
        <taxon>Bacilli</taxon>
        <taxon>Bacillales</taxon>
        <taxon>Sporolactobacillaceae</taxon>
        <taxon>Pullulanibacillus</taxon>
    </lineage>
</organism>
<dbReference type="CDD" id="cd06286">
    <property type="entry name" value="PBP1_CcpB-like"/>
    <property type="match status" value="1"/>
</dbReference>
<dbReference type="AlphaFoldDB" id="A0A8J2YB13"/>
<evidence type="ECO:0000313" key="6">
    <source>
        <dbReference type="Proteomes" id="UP000628775"/>
    </source>
</evidence>
<proteinExistence type="predicted"/>
<gene>
    <name evidence="5" type="primary">cytR</name>
    <name evidence="5" type="ORF">GCM10011391_00530</name>
</gene>
<dbReference type="InterPro" id="IPR028082">
    <property type="entry name" value="Peripla_BP_I"/>
</dbReference>
<dbReference type="Gene3D" id="1.10.260.40">
    <property type="entry name" value="lambda repressor-like DNA-binding domains"/>
    <property type="match status" value="1"/>
</dbReference>
<dbReference type="PRINTS" id="PR00036">
    <property type="entry name" value="HTHLACI"/>
</dbReference>
<evidence type="ECO:0000313" key="5">
    <source>
        <dbReference type="EMBL" id="GGE26065.1"/>
    </source>
</evidence>
<dbReference type="Proteomes" id="UP000628775">
    <property type="component" value="Unassembled WGS sequence"/>
</dbReference>
<evidence type="ECO:0000256" key="1">
    <source>
        <dbReference type="ARBA" id="ARBA00023015"/>
    </source>
</evidence>
<dbReference type="InterPro" id="IPR010982">
    <property type="entry name" value="Lambda_DNA-bd_dom_sf"/>
</dbReference>
<dbReference type="RefSeq" id="WP_188687697.1">
    <property type="nucleotide sequence ID" value="NZ_BMIR01000001.1"/>
</dbReference>
<dbReference type="InterPro" id="IPR000843">
    <property type="entry name" value="HTH_LacI"/>
</dbReference>
<reference evidence="5" key="1">
    <citation type="journal article" date="2014" name="Int. J. Syst. Evol. Microbiol.">
        <title>Complete genome sequence of Corynebacterium casei LMG S-19264T (=DSM 44701T), isolated from a smear-ripened cheese.</title>
        <authorList>
            <consortium name="US DOE Joint Genome Institute (JGI-PGF)"/>
            <person name="Walter F."/>
            <person name="Albersmeier A."/>
            <person name="Kalinowski J."/>
            <person name="Ruckert C."/>
        </authorList>
    </citation>
    <scope>NUCLEOTIDE SEQUENCE</scope>
    <source>
        <strain evidence="5">CGMCC 1.15371</strain>
    </source>
</reference>
<evidence type="ECO:0000256" key="2">
    <source>
        <dbReference type="ARBA" id="ARBA00023125"/>
    </source>
</evidence>
<evidence type="ECO:0000256" key="3">
    <source>
        <dbReference type="ARBA" id="ARBA00023163"/>
    </source>
</evidence>
<dbReference type="SUPFAM" id="SSF53822">
    <property type="entry name" value="Periplasmic binding protein-like I"/>
    <property type="match status" value="1"/>
</dbReference>
<evidence type="ECO:0000259" key="4">
    <source>
        <dbReference type="PROSITE" id="PS50932"/>
    </source>
</evidence>
<protein>
    <submittedName>
        <fullName evidence="5">LacI family transcriptional regulator</fullName>
    </submittedName>
</protein>
<dbReference type="EMBL" id="BMIR01000001">
    <property type="protein sequence ID" value="GGE26065.1"/>
    <property type="molecule type" value="Genomic_DNA"/>
</dbReference>
<dbReference type="CDD" id="cd01392">
    <property type="entry name" value="HTH_LacI"/>
    <property type="match status" value="1"/>
</dbReference>
<dbReference type="GO" id="GO:0003700">
    <property type="term" value="F:DNA-binding transcription factor activity"/>
    <property type="evidence" value="ECO:0007669"/>
    <property type="project" value="TreeGrafter"/>
</dbReference>
<comment type="caution">
    <text evidence="5">The sequence shown here is derived from an EMBL/GenBank/DDBJ whole genome shotgun (WGS) entry which is preliminary data.</text>
</comment>
<dbReference type="Pfam" id="PF00356">
    <property type="entry name" value="LacI"/>
    <property type="match status" value="1"/>
</dbReference>
<keyword evidence="2" id="KW-0238">DNA-binding</keyword>
<dbReference type="Pfam" id="PF13377">
    <property type="entry name" value="Peripla_BP_3"/>
    <property type="match status" value="1"/>
</dbReference>
<sequence length="329" mass="37321">MATIEDVARLAGLSRATVSRVINNHPYVTEEKRKSVQQAMEQLGYVPNSIARQLRTQTHETIGVLIPRLSNPFFSKLVDAMENIAAEVGFQLIVCQTKSQKERELLYLNWLKTRQVGGIIFASTENEWDVIKPYKEFGPIMFCNEYPPHTEAPIVCLDQLKGGYIGTKHLLERGHKKIAYCYAGSQFTNIRERYAGYKKALDEYGLPLNERWMFKDAYDTRDGKRIYHALMQQADRPTAVFTSSDEVALGMIAEAKRNGTAVPDDLAILGFDDQPIAELMDPAISTVYQPVEQIGITAIRMMIRFLRNQSVPVNEITELPLHLVVRHST</sequence>
<feature type="domain" description="HTH lacI-type" evidence="4">
    <location>
        <begin position="2"/>
        <end position="56"/>
    </location>
</feature>
<dbReference type="InterPro" id="IPR046335">
    <property type="entry name" value="LacI/GalR-like_sensor"/>
</dbReference>